<comment type="caution">
    <text evidence="3">The sequence shown here is derived from an EMBL/GenBank/DDBJ whole genome shotgun (WGS) entry which is preliminary data.</text>
</comment>
<evidence type="ECO:0000313" key="4">
    <source>
        <dbReference type="Proteomes" id="UP000238479"/>
    </source>
</evidence>
<keyword evidence="3" id="KW-0238">DNA-binding</keyword>
<dbReference type="GO" id="GO:0000978">
    <property type="term" value="F:RNA polymerase II cis-regulatory region sequence-specific DNA binding"/>
    <property type="evidence" value="ECO:0007669"/>
    <property type="project" value="TreeGrafter"/>
</dbReference>
<keyword evidence="2" id="KW-0472">Membrane</keyword>
<proteinExistence type="predicted"/>
<keyword evidence="4" id="KW-1185">Reference proteome</keyword>
<dbReference type="PANTHER" id="PTHR10015:SF337">
    <property type="entry name" value="HEAT STRESS TRANSCRIPTION FACTOR A-3"/>
    <property type="match status" value="1"/>
</dbReference>
<dbReference type="STRING" id="74649.A0A2P6RBK0"/>
<feature type="compositionally biased region" description="Basic and acidic residues" evidence="1">
    <location>
        <begin position="371"/>
        <end position="384"/>
    </location>
</feature>
<gene>
    <name evidence="3" type="ORF">RchiOBHm_Chr3g0472141</name>
</gene>
<keyword evidence="2" id="KW-1133">Transmembrane helix</keyword>
<dbReference type="Proteomes" id="UP000238479">
    <property type="component" value="Chromosome 3"/>
</dbReference>
<organism evidence="3 4">
    <name type="scientific">Rosa chinensis</name>
    <name type="common">China rose</name>
    <dbReference type="NCBI Taxonomy" id="74649"/>
    <lineage>
        <taxon>Eukaryota</taxon>
        <taxon>Viridiplantae</taxon>
        <taxon>Streptophyta</taxon>
        <taxon>Embryophyta</taxon>
        <taxon>Tracheophyta</taxon>
        <taxon>Spermatophyta</taxon>
        <taxon>Magnoliopsida</taxon>
        <taxon>eudicotyledons</taxon>
        <taxon>Gunneridae</taxon>
        <taxon>Pentapetalae</taxon>
        <taxon>rosids</taxon>
        <taxon>fabids</taxon>
        <taxon>Rosales</taxon>
        <taxon>Rosaceae</taxon>
        <taxon>Rosoideae</taxon>
        <taxon>Rosoideae incertae sedis</taxon>
        <taxon>Rosa</taxon>
    </lineage>
</organism>
<dbReference type="SMR" id="A0A2P6RBK0"/>
<dbReference type="AlphaFoldDB" id="A0A2P6RBK0"/>
<feature type="region of interest" description="Disordered" evidence="1">
    <location>
        <begin position="358"/>
        <end position="384"/>
    </location>
</feature>
<evidence type="ECO:0000256" key="2">
    <source>
        <dbReference type="SAM" id="Phobius"/>
    </source>
</evidence>
<dbReference type="GO" id="GO:0003700">
    <property type="term" value="F:DNA-binding transcription factor activity"/>
    <property type="evidence" value="ECO:0007669"/>
    <property type="project" value="TreeGrafter"/>
</dbReference>
<protein>
    <submittedName>
        <fullName evidence="3">Putative transcription factor HSF-type-DNA-binding family</fullName>
    </submittedName>
</protein>
<name>A0A2P6RBK0_ROSCH</name>
<dbReference type="Gramene" id="PRQ43786">
    <property type="protein sequence ID" value="PRQ43786"/>
    <property type="gene ID" value="RchiOBHm_Chr3g0472141"/>
</dbReference>
<dbReference type="EMBL" id="PDCK01000041">
    <property type="protein sequence ID" value="PRQ43786.1"/>
    <property type="molecule type" value="Genomic_DNA"/>
</dbReference>
<accession>A0A2P6RBK0</accession>
<dbReference type="GO" id="GO:0006357">
    <property type="term" value="P:regulation of transcription by RNA polymerase II"/>
    <property type="evidence" value="ECO:0007669"/>
    <property type="project" value="TreeGrafter"/>
</dbReference>
<dbReference type="OMA" id="VSKQDVW"/>
<evidence type="ECO:0000313" key="3">
    <source>
        <dbReference type="EMBL" id="PRQ43786.1"/>
    </source>
</evidence>
<keyword evidence="2" id="KW-0812">Transmembrane</keyword>
<feature type="transmembrane region" description="Helical" evidence="2">
    <location>
        <begin position="12"/>
        <end position="35"/>
    </location>
</feature>
<evidence type="ECO:0000256" key="1">
    <source>
        <dbReference type="SAM" id="MobiDB-lite"/>
    </source>
</evidence>
<dbReference type="GO" id="GO:0005634">
    <property type="term" value="C:nucleus"/>
    <property type="evidence" value="ECO:0007669"/>
    <property type="project" value="TreeGrafter"/>
</dbReference>
<dbReference type="PANTHER" id="PTHR10015">
    <property type="entry name" value="HEAT SHOCK TRANSCRIPTION FACTOR"/>
    <property type="match status" value="1"/>
</dbReference>
<sequence length="384" mass="42978">MLVFLNGLEDNLVNVLFFLVFLVLMICSILVALGFRKIDTDKWEFANEAFLRGKRHLLKNIQRRKSSQSLQIGSFTGPSAEAGRPGLEGEIESLRNQRSLLMQEVVDLQQQQRVTVDHMKAVNKRLQSAEQRQQQMVSFLAKVLQNPAFLARLQRKKEQRGIDSSSGQRKFVKARERELVRSDAYVEGKIVKYEPAWRNHTMSSAVPDVNPVPIENSPDHGMPFQCENIAFDGLTVSDELEVTPEQEGEGASSMVIEDPLSKGKSVVTQQQEVNPEPYISFQEDLMKERSPFEELSFPGIESMVKPDDVWSMGFDASAGMSSSSGFWSNPINCDMPEMGIPDGLFDIWDIGALQAAGGSGIDKWPADESAFDERASQDEQPKDG</sequence>
<dbReference type="GO" id="GO:0034605">
    <property type="term" value="P:cellular response to heat"/>
    <property type="evidence" value="ECO:0007669"/>
    <property type="project" value="TreeGrafter"/>
</dbReference>
<reference evidence="3 4" key="1">
    <citation type="journal article" date="2018" name="Nat. Genet.">
        <title>The Rosa genome provides new insights in the design of modern roses.</title>
        <authorList>
            <person name="Bendahmane M."/>
        </authorList>
    </citation>
    <scope>NUCLEOTIDE SEQUENCE [LARGE SCALE GENOMIC DNA]</scope>
    <source>
        <strain evidence="4">cv. Old Blush</strain>
    </source>
</reference>